<protein>
    <submittedName>
        <fullName evidence="2">Uncharacterized protein</fullName>
    </submittedName>
</protein>
<sequence length="240" mass="29256">MEDYYRDDFDDMNDGIDSRQQPYIHPTCKPPYWKEMPDTDQPSAYREMQTPVYREVQPPAYRDMEPPSVPGYTVDQFGEVQEGYMPDERMGQIPSWQGDTGYSPVSYYRSFGYPEVFINEQENERDMRRLSQMYPDVARSIMEYVEDECDKMEYEGSIMFDEMPDRVMFLRLCDGIYNKLKDNFENVEEIEDKDELFAMNKQTRRRYPPRQNWLGDMIQVIMLQEMYRRRCRHRNCRRWY</sequence>
<dbReference type="Proteomes" id="UP000245412">
    <property type="component" value="Unassembled WGS sequence"/>
</dbReference>
<accession>A0AB73T0L1</accession>
<name>A0AB73T0L1_9FIRM</name>
<keyword evidence="3" id="KW-1185">Reference proteome</keyword>
<comment type="caution">
    <text evidence="2">The sequence shown here is derived from an EMBL/GenBank/DDBJ whole genome shotgun (WGS) entry which is preliminary data.</text>
</comment>
<dbReference type="RefSeq" id="WP_109747620.1">
    <property type="nucleotide sequence ID" value="NZ_JANKBI010000013.1"/>
</dbReference>
<organism evidence="2 3">
    <name type="scientific">Murimonas intestini</name>
    <dbReference type="NCBI Taxonomy" id="1337051"/>
    <lineage>
        <taxon>Bacteria</taxon>
        <taxon>Bacillati</taxon>
        <taxon>Bacillota</taxon>
        <taxon>Clostridia</taxon>
        <taxon>Lachnospirales</taxon>
        <taxon>Lachnospiraceae</taxon>
        <taxon>Murimonas</taxon>
    </lineage>
</organism>
<gene>
    <name evidence="2" type="ORF">C7383_1125</name>
</gene>
<feature type="region of interest" description="Disordered" evidence="1">
    <location>
        <begin position="1"/>
        <end position="46"/>
    </location>
</feature>
<reference evidence="2 3" key="1">
    <citation type="submission" date="2018-05" db="EMBL/GenBank/DDBJ databases">
        <authorList>
            <person name="Goeker M."/>
            <person name="Huntemann M."/>
            <person name="Clum A."/>
            <person name="Pillay M."/>
            <person name="Palaniappan K."/>
            <person name="Varghese N."/>
            <person name="Mikhailova N."/>
            <person name="Stamatis D."/>
            <person name="Reddy T."/>
            <person name="Daum C."/>
            <person name="Shapiro N."/>
            <person name="Ivanova N."/>
            <person name="Kyrpides N."/>
            <person name="Woyke T."/>
        </authorList>
    </citation>
    <scope>NUCLEOTIDE SEQUENCE [LARGE SCALE GENOMIC DNA]</scope>
    <source>
        <strain evidence="2 3">DSM 26524</strain>
    </source>
</reference>
<dbReference type="EMBL" id="QGGY01000012">
    <property type="protein sequence ID" value="PWJ73431.1"/>
    <property type="molecule type" value="Genomic_DNA"/>
</dbReference>
<dbReference type="AlphaFoldDB" id="A0AB73T0L1"/>
<evidence type="ECO:0000313" key="2">
    <source>
        <dbReference type="EMBL" id="PWJ73431.1"/>
    </source>
</evidence>
<evidence type="ECO:0000313" key="3">
    <source>
        <dbReference type="Proteomes" id="UP000245412"/>
    </source>
</evidence>
<evidence type="ECO:0000256" key="1">
    <source>
        <dbReference type="SAM" id="MobiDB-lite"/>
    </source>
</evidence>
<proteinExistence type="predicted"/>